<dbReference type="InterPro" id="IPR007346">
    <property type="entry name" value="Endonuclease-I"/>
</dbReference>
<evidence type="ECO:0000256" key="1">
    <source>
        <dbReference type="ARBA" id="ARBA00006429"/>
    </source>
</evidence>
<dbReference type="STRING" id="1395571.TMS3_0110125"/>
<feature type="signal peptide" evidence="4">
    <location>
        <begin position="1"/>
        <end position="20"/>
    </location>
</feature>
<dbReference type="AlphaFoldDB" id="A0A0A1YLC0"/>
<evidence type="ECO:0000313" key="6">
    <source>
        <dbReference type="Proteomes" id="UP000030063"/>
    </source>
</evidence>
<gene>
    <name evidence="5" type="ORF">TMS3_0110125</name>
</gene>
<name>A0A0A1YLC0_9PSED</name>
<reference evidence="5 6" key="1">
    <citation type="journal article" date="2014" name="Genome Announc.">
        <title>Draft Genome Sequence of Petroleum Oil-Degrading Marine Bacterium Pseudomonas taeanensis Strain MS-3, Isolated from a Crude Oil-Contaminated Seashore.</title>
        <authorList>
            <person name="Lee S.Y."/>
            <person name="Kim S.H."/>
            <person name="Lee D.G."/>
            <person name="Shin S."/>
            <person name="Yun S.H."/>
            <person name="Choi C.W."/>
            <person name="Chung Y.H."/>
            <person name="Choi J.S."/>
            <person name="Kahng H.Y."/>
            <person name="Kim S.I."/>
        </authorList>
    </citation>
    <scope>NUCLEOTIDE SEQUENCE [LARGE SCALE GENOMIC DNA]</scope>
    <source>
        <strain evidence="5 6">MS-3</strain>
    </source>
</reference>
<comment type="similarity">
    <text evidence="1">Belongs to the EndA/NucM nuclease family.</text>
</comment>
<keyword evidence="2" id="KW-0540">Nuclease</keyword>
<comment type="caution">
    <text evidence="5">The sequence shown here is derived from an EMBL/GenBank/DDBJ whole genome shotgun (WGS) entry which is preliminary data.</text>
</comment>
<dbReference type="Proteomes" id="UP000030063">
    <property type="component" value="Unassembled WGS sequence"/>
</dbReference>
<evidence type="ECO:0000256" key="2">
    <source>
        <dbReference type="ARBA" id="ARBA00022722"/>
    </source>
</evidence>
<feature type="chain" id="PRO_5001984997" evidence="4">
    <location>
        <begin position="21"/>
        <end position="237"/>
    </location>
</feature>
<dbReference type="GO" id="GO:0004518">
    <property type="term" value="F:nuclease activity"/>
    <property type="evidence" value="ECO:0007669"/>
    <property type="project" value="UniProtKB-KW"/>
</dbReference>
<keyword evidence="3" id="KW-0378">Hydrolase</keyword>
<dbReference type="OrthoDB" id="9800417at2"/>
<dbReference type="PANTHER" id="PTHR33607">
    <property type="entry name" value="ENDONUCLEASE-1"/>
    <property type="match status" value="1"/>
</dbReference>
<sequence length="237" mass="27393">MLLRVTLAFLCLTLFTPALAEPPRSFSAAKKIGWRLYARQSVEFYCGCKFSGKRVDLNSCGYVPRKNAKRAARIEWEHIVPAWQIGHQRQCWQQGGRKNCTKHDTTYRRAESDLHNLVPAIGEINGDRSNFAYGWLPQQPSQYGACPMVVDFKARIAMPRKAVRGMIARTYLYMSDRYRLRLSKQKRQLYATWHKQYPVKTWERQRNQLLGCVMGWGNPYVGSLDKSACHTQLAGTR</sequence>
<evidence type="ECO:0000256" key="3">
    <source>
        <dbReference type="ARBA" id="ARBA00022801"/>
    </source>
</evidence>
<dbReference type="GO" id="GO:0016787">
    <property type="term" value="F:hydrolase activity"/>
    <property type="evidence" value="ECO:0007669"/>
    <property type="project" value="UniProtKB-KW"/>
</dbReference>
<evidence type="ECO:0000256" key="4">
    <source>
        <dbReference type="SAM" id="SignalP"/>
    </source>
</evidence>
<dbReference type="SUPFAM" id="SSF54060">
    <property type="entry name" value="His-Me finger endonucleases"/>
    <property type="match status" value="1"/>
</dbReference>
<organism evidence="5 6">
    <name type="scientific">Pseudomonas taeanensis MS-3</name>
    <dbReference type="NCBI Taxonomy" id="1395571"/>
    <lineage>
        <taxon>Bacteria</taxon>
        <taxon>Pseudomonadati</taxon>
        <taxon>Pseudomonadota</taxon>
        <taxon>Gammaproteobacteria</taxon>
        <taxon>Pseudomonadales</taxon>
        <taxon>Pseudomonadaceae</taxon>
        <taxon>Pseudomonas</taxon>
    </lineage>
</organism>
<dbReference type="eggNOG" id="COG2356">
    <property type="taxonomic scope" value="Bacteria"/>
</dbReference>
<protein>
    <submittedName>
        <fullName evidence="5">Deoxyribonuclease</fullName>
    </submittedName>
</protein>
<keyword evidence="6" id="KW-1185">Reference proteome</keyword>
<dbReference type="PANTHER" id="PTHR33607:SF2">
    <property type="entry name" value="ENDONUCLEASE-1"/>
    <property type="match status" value="1"/>
</dbReference>
<accession>A0A0A1YLC0</accession>
<evidence type="ECO:0000313" key="5">
    <source>
        <dbReference type="EMBL" id="KFX69861.1"/>
    </source>
</evidence>
<proteinExistence type="inferred from homology"/>
<keyword evidence="4" id="KW-0732">Signal</keyword>
<dbReference type="EMBL" id="AWSQ01000002">
    <property type="protein sequence ID" value="KFX69861.1"/>
    <property type="molecule type" value="Genomic_DNA"/>
</dbReference>
<dbReference type="Pfam" id="PF04231">
    <property type="entry name" value="Endonuclease_1"/>
    <property type="match status" value="1"/>
</dbReference>
<dbReference type="RefSeq" id="WP_025165111.1">
    <property type="nucleotide sequence ID" value="NZ_AWSQ01000002.1"/>
</dbReference>
<dbReference type="InterPro" id="IPR044925">
    <property type="entry name" value="His-Me_finger_sf"/>
</dbReference>